<evidence type="ECO:0000259" key="1">
    <source>
        <dbReference type="Pfam" id="PF20622"/>
    </source>
</evidence>
<dbReference type="Pfam" id="PF20622">
    <property type="entry name" value="Big_15"/>
    <property type="match status" value="2"/>
</dbReference>
<name>W7C2X3_9LIST</name>
<dbReference type="EMBL" id="AODE01000011">
    <property type="protein sequence ID" value="EUJ31412.1"/>
    <property type="molecule type" value="Genomic_DNA"/>
</dbReference>
<organism evidence="2 3">
    <name type="scientific">Listeria cornellensis FSL F6-0969</name>
    <dbReference type="NCBI Taxonomy" id="1265820"/>
    <lineage>
        <taxon>Bacteria</taxon>
        <taxon>Bacillati</taxon>
        <taxon>Bacillota</taxon>
        <taxon>Bacilli</taxon>
        <taxon>Bacillales</taxon>
        <taxon>Listeriaceae</taxon>
        <taxon>Listeria</taxon>
    </lineage>
</organism>
<dbReference type="STRING" id="1265820.PCORN_05121"/>
<evidence type="ECO:0000313" key="3">
    <source>
        <dbReference type="Proteomes" id="UP000019254"/>
    </source>
</evidence>
<dbReference type="Proteomes" id="UP000019254">
    <property type="component" value="Unassembled WGS sequence"/>
</dbReference>
<comment type="caution">
    <text evidence="2">The sequence shown here is derived from an EMBL/GenBank/DDBJ whole genome shotgun (WGS) entry which is preliminary data.</text>
</comment>
<accession>W7C2X3</accession>
<gene>
    <name evidence="2" type="ORF">PCORN_05121</name>
</gene>
<sequence>MVAYDKSGKELSRQQVKYPAISVGTITPKEMTIPGDKNITGTYTGDVASITVGVKRGTAEEVISKGGTVKDGTITFYSNDKIKAATDVVTVRAYDTSGKLLDTKVVKLKGVAVVTTGEIALDTFTVGDKNITGTFTGDVKSVKVTVGGAPYSGGTFNADGTFKFYVFGKTILVDDIIEIQALDKTGKVLDTKTTTVLAK</sequence>
<dbReference type="AlphaFoldDB" id="W7C2X3"/>
<protein>
    <submittedName>
        <fullName evidence="2">Lipoprotein</fullName>
    </submittedName>
</protein>
<reference evidence="2 3" key="1">
    <citation type="journal article" date="2014" name="Int. J. Syst. Evol. Microbiol.">
        <title>Listeria floridensis sp. nov., Listeria aquatica sp. nov., Listeria cornellensis sp. nov., Listeria riparia sp. nov. and Listeria grandensis sp. nov., from agricultural and natural environments.</title>
        <authorList>
            <person name="den Bakker H.C."/>
            <person name="Warchocki S."/>
            <person name="Wright E.M."/>
            <person name="Allred A.F."/>
            <person name="Ahlstrom C."/>
            <person name="Manuel C.S."/>
            <person name="Stasiewicz M.J."/>
            <person name="Burrell A."/>
            <person name="Roof S."/>
            <person name="Strawn L."/>
            <person name="Fortes E.D."/>
            <person name="Nightingale K.K."/>
            <person name="Kephart D."/>
            <person name="Wiedmann M."/>
        </authorList>
    </citation>
    <scope>NUCLEOTIDE SEQUENCE [LARGE SCALE GENOMIC DNA]</scope>
    <source>
        <strain evidence="3">FSL F6-969</strain>
    </source>
</reference>
<keyword evidence="3" id="KW-1185">Reference proteome</keyword>
<keyword evidence="2" id="KW-0449">Lipoprotein</keyword>
<dbReference type="OrthoDB" id="2366313at2"/>
<proteinExistence type="predicted"/>
<evidence type="ECO:0000313" key="2">
    <source>
        <dbReference type="EMBL" id="EUJ31412.1"/>
    </source>
</evidence>
<feature type="domain" description="Bacterial Ig" evidence="1">
    <location>
        <begin position="24"/>
        <end position="109"/>
    </location>
</feature>
<feature type="domain" description="Bacterial Ig" evidence="1">
    <location>
        <begin position="117"/>
        <end position="196"/>
    </location>
</feature>
<dbReference type="PATRIC" id="fig|1265820.5.peg.1005"/>
<dbReference type="InterPro" id="IPR046746">
    <property type="entry name" value="Big_15"/>
</dbReference>